<keyword evidence="10" id="KW-0670">Pyruvate</keyword>
<dbReference type="PANTHER" id="PTHR21152">
    <property type="entry name" value="AMINOTRANSFERASE CLASS V"/>
    <property type="match status" value="1"/>
</dbReference>
<keyword evidence="6 8" id="KW-0663">Pyridoxal phosphate</keyword>
<feature type="binding site" evidence="7">
    <location>
        <position position="359"/>
    </location>
    <ligand>
        <name>substrate</name>
    </ligand>
</feature>
<comment type="similarity">
    <text evidence="2">Belongs to the class-V pyridoxal-phosphate-dependent aminotransferase family.</text>
</comment>
<sequence>MNISNPIKEVGHFKPPTRILCGPGPGNAHPRVHAALSLPQLGHMDPDFLNICEDVKKLMRYVWQTNEEFTIPISGTGSAAWEAVIANMTCPGDVFLCCVNGYFGERQCDMASRYKADVKRIDVPWGEVFTYKQIEDALIKFKPKMMWMCYAETSTGARQPLEGIGDLCAKHNTLFILDTVTAIGGVNLELDKLGVNACYAGGQKCLSCPPGISLLMMDNKAIEKSKDWNKRNEKVPNWYLDMSLIRNYLVQKDKAPRAYHHTAPISMVYALREALTIIAEEGIENSWKRHEQTAEYFWGLLEEAGFEMLIPNKENRLTSLHTIKVPEGVDAAQAIKFIREKFNMEIGSGLGSLNGKVFRVGLMGYNSRPEMALLVTSALKAALAEQNWKPHKKN</sequence>
<evidence type="ECO:0000256" key="1">
    <source>
        <dbReference type="ARBA" id="ARBA00001933"/>
    </source>
</evidence>
<dbReference type="InterPro" id="IPR015424">
    <property type="entry name" value="PyrdxlP-dep_Trfase"/>
</dbReference>
<protein>
    <recommendedName>
        <fullName evidence="3">alanine--glyoxylate transaminase</fullName>
        <ecNumber evidence="3">2.6.1.44</ecNumber>
    </recommendedName>
</protein>
<evidence type="ECO:0000256" key="5">
    <source>
        <dbReference type="ARBA" id="ARBA00022679"/>
    </source>
</evidence>
<evidence type="ECO:0000256" key="7">
    <source>
        <dbReference type="PIRSR" id="PIRSR000524-1"/>
    </source>
</evidence>
<evidence type="ECO:0000256" key="2">
    <source>
        <dbReference type="ARBA" id="ARBA00009236"/>
    </source>
</evidence>
<dbReference type="InterPro" id="IPR000192">
    <property type="entry name" value="Aminotrans_V_dom"/>
</dbReference>
<evidence type="ECO:0000259" key="9">
    <source>
        <dbReference type="Pfam" id="PF00266"/>
    </source>
</evidence>
<dbReference type="EC" id="2.6.1.44" evidence="3"/>
<dbReference type="Gene3D" id="3.40.640.10">
    <property type="entry name" value="Type I PLP-dependent aspartate aminotransferase-like (Major domain)"/>
    <property type="match status" value="1"/>
</dbReference>
<dbReference type="GO" id="GO:0005777">
    <property type="term" value="C:peroxisome"/>
    <property type="evidence" value="ECO:0007669"/>
    <property type="project" value="TreeGrafter"/>
</dbReference>
<dbReference type="PIRSF" id="PIRSF000524">
    <property type="entry name" value="SPT"/>
    <property type="match status" value="1"/>
</dbReference>
<dbReference type="SUPFAM" id="SSF53383">
    <property type="entry name" value="PLP-dependent transferases"/>
    <property type="match status" value="1"/>
</dbReference>
<dbReference type="GO" id="GO:0008453">
    <property type="term" value="F:alanine-glyoxylate transaminase activity"/>
    <property type="evidence" value="ECO:0007669"/>
    <property type="project" value="UniProtKB-EC"/>
</dbReference>
<organism evidence="10">
    <name type="scientific">Nephromyces sp. MMRI</name>
    <dbReference type="NCBI Taxonomy" id="2496275"/>
    <lineage>
        <taxon>Eukaryota</taxon>
        <taxon>Sar</taxon>
        <taxon>Alveolata</taxon>
        <taxon>Apicomplexa</taxon>
        <taxon>Aconoidasida</taxon>
        <taxon>Nephromycida</taxon>
        <taxon>Nephromyces</taxon>
    </lineage>
</organism>
<feature type="modified residue" description="N6-(pyridoxal phosphate)lysine" evidence="8">
    <location>
        <position position="204"/>
    </location>
</feature>
<dbReference type="AlphaFoldDB" id="A0A3S8V3A6"/>
<evidence type="ECO:0000256" key="8">
    <source>
        <dbReference type="PIRSR" id="PIRSR000524-50"/>
    </source>
</evidence>
<name>A0A3S8V3A6_9APIC</name>
<evidence type="ECO:0000256" key="3">
    <source>
        <dbReference type="ARBA" id="ARBA00013049"/>
    </source>
</evidence>
<proteinExistence type="evidence at transcript level"/>
<keyword evidence="5" id="KW-0808">Transferase</keyword>
<dbReference type="PANTHER" id="PTHR21152:SF40">
    <property type="entry name" value="ALANINE--GLYOXYLATE AMINOTRANSFERASE"/>
    <property type="match status" value="1"/>
</dbReference>
<evidence type="ECO:0000256" key="6">
    <source>
        <dbReference type="ARBA" id="ARBA00022898"/>
    </source>
</evidence>
<reference evidence="10" key="1">
    <citation type="journal article" date="2018" name="Genome Biol. Evol.">
        <title>Nephromyces encodes a urate metabolism pathway and predicted peroxisomes, demonstrating these are not ancient losses of apicomplexans.</title>
        <authorList>
            <person name="Paight C."/>
            <person name="Slamovits C.H."/>
            <person name="Saffo M.B."/>
            <person name="Lane C.E."/>
        </authorList>
    </citation>
    <scope>NUCLEOTIDE SEQUENCE</scope>
    <source>
        <strain evidence="10">Neph365</strain>
    </source>
</reference>
<dbReference type="FunFam" id="3.40.640.10:FF:000027">
    <property type="entry name" value="Serine--pyruvate aminotransferase, mitochondrial"/>
    <property type="match status" value="1"/>
</dbReference>
<comment type="cofactor">
    <cofactor evidence="1 8">
        <name>pyridoxal 5'-phosphate</name>
        <dbReference type="ChEBI" id="CHEBI:597326"/>
    </cofactor>
</comment>
<dbReference type="InterPro" id="IPR024169">
    <property type="entry name" value="SP_NH2Trfase/AEP_transaminase"/>
</dbReference>
<evidence type="ECO:0000313" key="10">
    <source>
        <dbReference type="EMBL" id="AZL94609.1"/>
    </source>
</evidence>
<dbReference type="GO" id="GO:0019265">
    <property type="term" value="P:glycine biosynthetic process, by transamination of glyoxylate"/>
    <property type="evidence" value="ECO:0007669"/>
    <property type="project" value="TreeGrafter"/>
</dbReference>
<evidence type="ECO:0000256" key="4">
    <source>
        <dbReference type="ARBA" id="ARBA00022576"/>
    </source>
</evidence>
<dbReference type="InterPro" id="IPR015421">
    <property type="entry name" value="PyrdxlP-dep_Trfase_major"/>
</dbReference>
<dbReference type="EMBL" id="MK266134">
    <property type="protein sequence ID" value="AZL94609.1"/>
    <property type="molecule type" value="mRNA"/>
</dbReference>
<accession>A0A3S8V3A6</accession>
<dbReference type="InterPro" id="IPR015422">
    <property type="entry name" value="PyrdxlP-dep_Trfase_small"/>
</dbReference>
<dbReference type="Gene3D" id="3.90.1150.10">
    <property type="entry name" value="Aspartate Aminotransferase, domain 1"/>
    <property type="match status" value="1"/>
</dbReference>
<feature type="domain" description="Aminotransferase class V" evidence="9">
    <location>
        <begin position="41"/>
        <end position="370"/>
    </location>
</feature>
<dbReference type="GO" id="GO:0004760">
    <property type="term" value="F:L-serine-pyruvate transaminase activity"/>
    <property type="evidence" value="ECO:0007669"/>
    <property type="project" value="TreeGrafter"/>
</dbReference>
<keyword evidence="4" id="KW-0032">Aminotransferase</keyword>
<dbReference type="Pfam" id="PF00266">
    <property type="entry name" value="Aminotran_5"/>
    <property type="match status" value="1"/>
</dbReference>